<dbReference type="GO" id="GO:0009408">
    <property type="term" value="P:response to heat"/>
    <property type="evidence" value="ECO:0007669"/>
    <property type="project" value="UniProtKB-ARBA"/>
</dbReference>
<reference evidence="10 11" key="1">
    <citation type="journal article" date="2007" name="Proc. Natl. Acad. Sci. U.S.A.">
        <title>Genome sequencing and comparative analysis of Saccharomyces cerevisiae strain YJM789.</title>
        <authorList>
            <person name="Wei W."/>
            <person name="McCusker J.H."/>
            <person name="Hyman R.W."/>
            <person name="Jones T."/>
            <person name="Ning Y."/>
            <person name="Cao Z."/>
            <person name="Gu Z."/>
            <person name="Bruno D."/>
            <person name="Miranda M."/>
            <person name="Nguyen M."/>
            <person name="Wilhelmy J."/>
            <person name="Komp C."/>
            <person name="Tamse R."/>
            <person name="Wang X."/>
            <person name="Jia P."/>
            <person name="Luedi P."/>
            <person name="Oefner P.J."/>
            <person name="David L."/>
            <person name="Dietrich F.S."/>
            <person name="Li Y."/>
            <person name="Davis R.W."/>
            <person name="Steinmetz L.M."/>
        </authorList>
    </citation>
    <scope>NUCLEOTIDE SEQUENCE [LARGE SCALE GENOMIC DNA]</scope>
    <source>
        <strain evidence="10 11">YJM789</strain>
    </source>
</reference>
<evidence type="ECO:0000256" key="5">
    <source>
        <dbReference type="ARBA" id="ARBA00022553"/>
    </source>
</evidence>
<evidence type="ECO:0000313" key="11">
    <source>
        <dbReference type="Proteomes" id="UP000007060"/>
    </source>
</evidence>
<evidence type="ECO:0000256" key="6">
    <source>
        <dbReference type="ARBA" id="ARBA00061747"/>
    </source>
</evidence>
<comment type="subunit">
    <text evidence="6">Homodimer. Forms heterodimer with DCS2; the interaction inhibits the DCS1 scavenger decapping activity during post-diauxic growth.</text>
</comment>
<dbReference type="Pfam" id="PF11969">
    <property type="entry name" value="DcpS_C"/>
    <property type="match status" value="1"/>
</dbReference>
<comment type="caution">
    <text evidence="10">The sequence shown here is derived from an EMBL/GenBank/DDBJ whole genome shotgun (WGS) entry which is preliminary data.</text>
</comment>
<evidence type="ECO:0000256" key="9">
    <source>
        <dbReference type="SAM" id="MobiDB-lite"/>
    </source>
</evidence>
<dbReference type="PANTHER" id="PTHR12978">
    <property type="entry name" value="HISTIDINE TRIAD HIT PROTEIN MEMBER"/>
    <property type="match status" value="1"/>
</dbReference>
<feature type="binding site" evidence="8">
    <location>
        <position position="214"/>
    </location>
    <ligand>
        <name>substrate</name>
    </ligand>
</feature>
<dbReference type="InterPro" id="IPR008594">
    <property type="entry name" value="DcpS/DCS2"/>
</dbReference>
<dbReference type="GO" id="GO:0000340">
    <property type="term" value="F:RNA 7-methylguanosine cap binding"/>
    <property type="evidence" value="ECO:0007669"/>
    <property type="project" value="TreeGrafter"/>
</dbReference>
<dbReference type="InterPro" id="IPR011145">
    <property type="entry name" value="Scavenger_mRNA_decap_enz_N"/>
</dbReference>
<dbReference type="GO" id="GO:0000290">
    <property type="term" value="P:deadenylation-dependent decapping of nuclear-transcribed mRNA"/>
    <property type="evidence" value="ECO:0007669"/>
    <property type="project" value="InterPro"/>
</dbReference>
<comment type="similarity">
    <text evidence="3">Belongs to the HIT family.</text>
</comment>
<feature type="binding site" evidence="8">
    <location>
        <position position="239"/>
    </location>
    <ligand>
        <name>substrate</name>
    </ligand>
</feature>
<proteinExistence type="inferred from homology"/>
<dbReference type="GO" id="GO:0007584">
    <property type="term" value="P:response to nutrient"/>
    <property type="evidence" value="ECO:0007669"/>
    <property type="project" value="UniProtKB-ARBA"/>
</dbReference>
<accession>A6ZP16</accession>
<protein>
    <submittedName>
        <fullName evidence="10">Conserved protein</fullName>
    </submittedName>
</protein>
<dbReference type="OrthoDB" id="10264956at2759"/>
<dbReference type="GO" id="GO:0009267">
    <property type="term" value="P:cellular response to starvation"/>
    <property type="evidence" value="ECO:0007669"/>
    <property type="project" value="UniProtKB-ARBA"/>
</dbReference>
<dbReference type="GO" id="GO:0005634">
    <property type="term" value="C:nucleus"/>
    <property type="evidence" value="ECO:0007669"/>
    <property type="project" value="TreeGrafter"/>
</dbReference>
<evidence type="ECO:0000256" key="8">
    <source>
        <dbReference type="PIRSR" id="PIRSR028973-2"/>
    </source>
</evidence>
<feature type="binding site" evidence="8">
    <location>
        <position position="237"/>
    </location>
    <ligand>
        <name>substrate</name>
    </ligand>
</feature>
<feature type="binding site" evidence="8">
    <location>
        <begin position="302"/>
        <end position="313"/>
    </location>
    <ligand>
        <name>substrate</name>
    </ligand>
</feature>
<dbReference type="PANTHER" id="PTHR12978:SF0">
    <property type="entry name" value="M7GPPPX DIPHOSPHATASE"/>
    <property type="match status" value="1"/>
</dbReference>
<dbReference type="InterPro" id="IPR036265">
    <property type="entry name" value="HIT-like_sf"/>
</dbReference>
<dbReference type="GO" id="GO:0042803">
    <property type="term" value="F:protein homodimerization activity"/>
    <property type="evidence" value="ECO:0007669"/>
    <property type="project" value="UniProtKB-ARBA"/>
</dbReference>
<sequence length="397" mass="46411">MSIKAERRETEARGFRLVFKYMLGRYLFIAKLKRFERVKVKKYMMGSQDLASLIGRFKYVRVLDSNPHTKVISLLGSIDGKDAVLTAEKTHFIFDETVRRPSQSGRSTPIFFHREIDEYSFLNGITDLKELTSNDIYYWGLSVLKQHILHNPTAKVNLIWPASQFHIKGYDQQDLHVVRETPDMYRNIVVPFIQEMCTSERMKWVNNILYEGAEDDRVVYKEYSSRNKEDGFVILPDMKWDGINIDSLYLVAIVYRDDIKSLRDLNPNHRDWLIRLNKKIKTIIPQHYDYNVNPDELRVFIHYQPSYYHFHVHIVNIRHPGVGEERGSGMTILLEDVIEALGFLGPEGYMKKTLTYVIGENHDLWKKGFKEEVEKQLKHDGIATSPEKGSGFNTNLG</sequence>
<dbReference type="GO" id="GO:0000932">
    <property type="term" value="C:P-body"/>
    <property type="evidence" value="ECO:0007669"/>
    <property type="project" value="UniProtKB-SubCell"/>
</dbReference>
<dbReference type="FunFam" id="3.30.200.40:FF:000002">
    <property type="entry name" value="m7GpppX diphosphatase"/>
    <property type="match status" value="1"/>
</dbReference>
<dbReference type="Gene3D" id="3.30.200.40">
    <property type="entry name" value="Scavenger mRNA decapping enzyme, N-terminal domain"/>
    <property type="match status" value="1"/>
</dbReference>
<dbReference type="EMBL" id="AAFW02000030">
    <property type="protein sequence ID" value="EDN64031.1"/>
    <property type="molecule type" value="Genomic_DNA"/>
</dbReference>
<dbReference type="PIRSF" id="PIRSF028973">
    <property type="entry name" value="Scavenger_mRNA_decap_enz"/>
    <property type="match status" value="1"/>
</dbReference>
<dbReference type="GO" id="GO:0030234">
    <property type="term" value="F:enzyme regulator activity"/>
    <property type="evidence" value="ECO:0007669"/>
    <property type="project" value="UniProtKB-ARBA"/>
</dbReference>
<dbReference type="SUPFAM" id="SSF102860">
    <property type="entry name" value="mRNA decapping enzyme DcpS N-terminal domain"/>
    <property type="match status" value="1"/>
</dbReference>
<evidence type="ECO:0000256" key="1">
    <source>
        <dbReference type="ARBA" id="ARBA00004201"/>
    </source>
</evidence>
<organism evidence="10 11">
    <name type="scientific">Saccharomyces cerevisiae (strain YJM789)</name>
    <name type="common">Baker's yeast</name>
    <dbReference type="NCBI Taxonomy" id="307796"/>
    <lineage>
        <taxon>Eukaryota</taxon>
        <taxon>Fungi</taxon>
        <taxon>Dikarya</taxon>
        <taxon>Ascomycota</taxon>
        <taxon>Saccharomycotina</taxon>
        <taxon>Saccharomycetes</taxon>
        <taxon>Saccharomycetales</taxon>
        <taxon>Saccharomycetaceae</taxon>
        <taxon>Saccharomyces</taxon>
    </lineage>
</organism>
<feature type="active site" description="Nucleophile" evidence="7">
    <location>
        <position position="311"/>
    </location>
</feature>
<name>A6ZP16_YEAS7</name>
<dbReference type="InterPro" id="IPR019808">
    <property type="entry name" value="Histidine_triad_CS"/>
</dbReference>
<evidence type="ECO:0000256" key="4">
    <source>
        <dbReference type="ARBA" id="ARBA00022490"/>
    </source>
</evidence>
<feature type="region of interest" description="Disordered" evidence="9">
    <location>
        <begin position="377"/>
        <end position="397"/>
    </location>
</feature>
<dbReference type="Proteomes" id="UP000007060">
    <property type="component" value="Unassembled WGS sequence"/>
</dbReference>
<dbReference type="GO" id="GO:0006979">
    <property type="term" value="P:response to oxidative stress"/>
    <property type="evidence" value="ECO:0007669"/>
    <property type="project" value="UniProtKB-ARBA"/>
</dbReference>
<evidence type="ECO:0000313" key="10">
    <source>
        <dbReference type="EMBL" id="EDN64031.1"/>
    </source>
</evidence>
<dbReference type="Gene3D" id="3.30.428.10">
    <property type="entry name" value="HIT-like"/>
    <property type="match status" value="1"/>
</dbReference>
<evidence type="ECO:0000256" key="3">
    <source>
        <dbReference type="ARBA" id="ARBA00010208"/>
    </source>
</evidence>
<dbReference type="Pfam" id="PF05652">
    <property type="entry name" value="DcpS"/>
    <property type="match status" value="1"/>
</dbReference>
<dbReference type="FunFam" id="3.30.428.10:FF:000015">
    <property type="entry name" value="m7GpppX diphosphatase"/>
    <property type="match status" value="1"/>
</dbReference>
<dbReference type="SUPFAM" id="SSF54197">
    <property type="entry name" value="HIT-like"/>
    <property type="match status" value="1"/>
</dbReference>
<dbReference type="GO" id="GO:0016787">
    <property type="term" value="F:hydrolase activity"/>
    <property type="evidence" value="ECO:0007669"/>
    <property type="project" value="InterPro"/>
</dbReference>
<keyword evidence="4" id="KW-0963">Cytoplasm</keyword>
<dbReference type="GO" id="GO:0006970">
    <property type="term" value="P:response to osmotic stress"/>
    <property type="evidence" value="ECO:0007669"/>
    <property type="project" value="UniProtKB-ARBA"/>
</dbReference>
<feature type="binding site" evidence="8">
    <location>
        <position position="204"/>
    </location>
    <ligand>
        <name>substrate</name>
    </ligand>
</feature>
<comment type="subcellular location">
    <subcellularLocation>
        <location evidence="1">Cytoplasm</location>
        <location evidence="1">P-body</location>
    </subcellularLocation>
    <subcellularLocation>
        <location evidence="2">Cytoplasm</location>
        <location evidence="2">Perinuclear region</location>
    </subcellularLocation>
</comment>
<evidence type="ECO:0000256" key="2">
    <source>
        <dbReference type="ARBA" id="ARBA00004556"/>
    </source>
</evidence>
<evidence type="ECO:0000256" key="7">
    <source>
        <dbReference type="PIRSR" id="PIRSR028973-1"/>
    </source>
</evidence>
<dbReference type="GO" id="GO:0048471">
    <property type="term" value="C:perinuclear region of cytoplasm"/>
    <property type="evidence" value="ECO:0007669"/>
    <property type="project" value="UniProtKB-SubCell"/>
</dbReference>
<dbReference type="HOGENOM" id="CLU_041045_0_1_1"/>
<dbReference type="GO" id="GO:0046982">
    <property type="term" value="F:protein heterodimerization activity"/>
    <property type="evidence" value="ECO:0007669"/>
    <property type="project" value="UniProtKB-ARBA"/>
</dbReference>
<gene>
    <name evidence="10" type="primary">DCS2</name>
    <name evidence="10" type="ORF">SCY_5234</name>
</gene>
<keyword evidence="5" id="KW-0597">Phosphoprotein</keyword>
<dbReference type="PROSITE" id="PS00892">
    <property type="entry name" value="HIT_1"/>
    <property type="match status" value="1"/>
</dbReference>
<dbReference type="AlphaFoldDB" id="A6ZP16"/>